<comment type="caution">
    <text evidence="2">The sequence shown here is derived from an EMBL/GenBank/DDBJ whole genome shotgun (WGS) entry which is preliminary data.</text>
</comment>
<dbReference type="GO" id="GO:0004519">
    <property type="term" value="F:endonuclease activity"/>
    <property type="evidence" value="ECO:0007669"/>
    <property type="project" value="UniProtKB-KW"/>
</dbReference>
<keyword evidence="3" id="KW-1185">Reference proteome</keyword>
<feature type="domain" description="Endonuclease/exonuclease/phosphatase" evidence="1">
    <location>
        <begin position="18"/>
        <end position="329"/>
    </location>
</feature>
<sequence length="338" mass="35690">MPPCAVYTTVSRQGIDVTAASYAKRLAQIARVLSSDVRPDVIAFQEVSGTQAVREALGAASGDYNVCSFDGAYKVQRLAFAWRKTLGSAAQACADVPALSLPQLAPQQQVRPGYTVTLDIRGKKVRFLTVHLKSSCVSSLEGDRLDGNTGADDPCPVLQQQVRPLEEAWEQLPVGADHFIVLGDFNRNLWHEANKVAGSEPVRSDGETDLSKPRAASVVTRNLVLEVNDGVPASTRAELLSATCPGTAEVVAACEASKTAKLTSAQRSVLVASTGLGCRNPVGLDHVLVSQSLAASVKSTRKVPVGPLGASLAAKPPQYPDPLLAISDHCPVVAEIEF</sequence>
<name>A0A328Z7B9_9BURK</name>
<dbReference type="EMBL" id="QLTA01000032">
    <property type="protein sequence ID" value="RAR78146.1"/>
    <property type="molecule type" value="Genomic_DNA"/>
</dbReference>
<keyword evidence="2" id="KW-0269">Exonuclease</keyword>
<gene>
    <name evidence="2" type="ORF">AX018_10329</name>
</gene>
<dbReference type="Pfam" id="PF03372">
    <property type="entry name" value="Exo_endo_phos"/>
    <property type="match status" value="1"/>
</dbReference>
<dbReference type="Proteomes" id="UP000248856">
    <property type="component" value="Unassembled WGS sequence"/>
</dbReference>
<keyword evidence="2" id="KW-0378">Hydrolase</keyword>
<protein>
    <submittedName>
        <fullName evidence="2">Endonuclease/exonuclease/phosphatase family protein</fullName>
    </submittedName>
</protein>
<dbReference type="InterPro" id="IPR036691">
    <property type="entry name" value="Endo/exonu/phosph_ase_sf"/>
</dbReference>
<dbReference type="GO" id="GO:0004527">
    <property type="term" value="F:exonuclease activity"/>
    <property type="evidence" value="ECO:0007669"/>
    <property type="project" value="UniProtKB-KW"/>
</dbReference>
<evidence type="ECO:0000259" key="1">
    <source>
        <dbReference type="Pfam" id="PF03372"/>
    </source>
</evidence>
<keyword evidence="2" id="KW-0540">Nuclease</keyword>
<keyword evidence="2" id="KW-0255">Endonuclease</keyword>
<dbReference type="AlphaFoldDB" id="A0A328Z7B9"/>
<reference evidence="2 3" key="1">
    <citation type="submission" date="2018-06" db="EMBL/GenBank/DDBJ databases">
        <title>Genomic Encyclopedia of Archaeal and Bacterial Type Strains, Phase II (KMG-II): from individual species to whole genera.</title>
        <authorList>
            <person name="Goeker M."/>
        </authorList>
    </citation>
    <scope>NUCLEOTIDE SEQUENCE [LARGE SCALE GENOMIC DNA]</scope>
    <source>
        <strain evidence="2 3">CFPB 3232</strain>
    </source>
</reference>
<accession>A0A328Z7B9</accession>
<dbReference type="SUPFAM" id="SSF56219">
    <property type="entry name" value="DNase I-like"/>
    <property type="match status" value="1"/>
</dbReference>
<evidence type="ECO:0000313" key="3">
    <source>
        <dbReference type="Proteomes" id="UP000248856"/>
    </source>
</evidence>
<proteinExistence type="predicted"/>
<evidence type="ECO:0000313" key="2">
    <source>
        <dbReference type="EMBL" id="RAR78146.1"/>
    </source>
</evidence>
<dbReference type="InterPro" id="IPR005135">
    <property type="entry name" value="Endo/exonuclease/phosphatase"/>
</dbReference>
<organism evidence="2 3">
    <name type="scientific">Paracidovorax anthurii</name>
    <dbReference type="NCBI Taxonomy" id="78229"/>
    <lineage>
        <taxon>Bacteria</taxon>
        <taxon>Pseudomonadati</taxon>
        <taxon>Pseudomonadota</taxon>
        <taxon>Betaproteobacteria</taxon>
        <taxon>Burkholderiales</taxon>
        <taxon>Comamonadaceae</taxon>
        <taxon>Paracidovorax</taxon>
    </lineage>
</organism>
<dbReference type="Gene3D" id="3.60.10.10">
    <property type="entry name" value="Endonuclease/exonuclease/phosphatase"/>
    <property type="match status" value="1"/>
</dbReference>